<evidence type="ECO:0008006" key="4">
    <source>
        <dbReference type="Google" id="ProtNLM"/>
    </source>
</evidence>
<accession>A0A9D5P2G4</accession>
<gene>
    <name evidence="2" type="ORF">E7101_13985</name>
</gene>
<sequence>MKKVKKVMAVSTLCFASSFVMNTSAESATKIYAACGAGARGWKEIAAIATAEMATSAGVYYMLLGTGAPGIAGVACGCVATM</sequence>
<feature type="signal peptide" evidence="1">
    <location>
        <begin position="1"/>
        <end position="22"/>
    </location>
</feature>
<reference evidence="2" key="1">
    <citation type="submission" date="2019-04" db="EMBL/GenBank/DDBJ databases">
        <title>Evolution of Biomass-Degrading Anaerobic Consortia Revealed by Metagenomics.</title>
        <authorList>
            <person name="Peng X."/>
        </authorList>
    </citation>
    <scope>NUCLEOTIDE SEQUENCE</scope>
    <source>
        <strain evidence="2">SIG140</strain>
    </source>
</reference>
<dbReference type="Proteomes" id="UP000806522">
    <property type="component" value="Unassembled WGS sequence"/>
</dbReference>
<proteinExistence type="predicted"/>
<feature type="chain" id="PRO_5039126155" description="Lipoprotein" evidence="1">
    <location>
        <begin position="23"/>
        <end position="82"/>
    </location>
</feature>
<name>A0A9D5P2G4_XYLRU</name>
<protein>
    <recommendedName>
        <fullName evidence="4">Lipoprotein</fullName>
    </recommendedName>
</protein>
<keyword evidence="1" id="KW-0732">Signal</keyword>
<organism evidence="2 3">
    <name type="scientific">Xylanibacter ruminicola</name>
    <name type="common">Prevotella ruminicola</name>
    <dbReference type="NCBI Taxonomy" id="839"/>
    <lineage>
        <taxon>Bacteria</taxon>
        <taxon>Pseudomonadati</taxon>
        <taxon>Bacteroidota</taxon>
        <taxon>Bacteroidia</taxon>
        <taxon>Bacteroidales</taxon>
        <taxon>Prevotellaceae</taxon>
        <taxon>Xylanibacter</taxon>
    </lineage>
</organism>
<evidence type="ECO:0000313" key="3">
    <source>
        <dbReference type="Proteomes" id="UP000806522"/>
    </source>
</evidence>
<evidence type="ECO:0000313" key="2">
    <source>
        <dbReference type="EMBL" id="MBE6272035.1"/>
    </source>
</evidence>
<dbReference type="AlphaFoldDB" id="A0A9D5P2G4"/>
<dbReference type="EMBL" id="SUYC01000022">
    <property type="protein sequence ID" value="MBE6272035.1"/>
    <property type="molecule type" value="Genomic_DNA"/>
</dbReference>
<comment type="caution">
    <text evidence="2">The sequence shown here is derived from an EMBL/GenBank/DDBJ whole genome shotgun (WGS) entry which is preliminary data.</text>
</comment>
<evidence type="ECO:0000256" key="1">
    <source>
        <dbReference type="SAM" id="SignalP"/>
    </source>
</evidence>